<keyword evidence="2" id="KW-1185">Reference proteome</keyword>
<proteinExistence type="predicted"/>
<dbReference type="STRING" id="356660.SAMN05444336_101276"/>
<gene>
    <name evidence="1" type="ORF">SAMN05444336_101276</name>
</gene>
<reference evidence="1 2" key="1">
    <citation type="submission" date="2016-10" db="EMBL/GenBank/DDBJ databases">
        <authorList>
            <person name="de Groot N.N."/>
        </authorList>
    </citation>
    <scope>NUCLEOTIDE SEQUENCE [LARGE SCALE GENOMIC DNA]</scope>
    <source>
        <strain evidence="1 2">DSM 17890</strain>
    </source>
</reference>
<dbReference type="EMBL" id="FNMZ01000001">
    <property type="protein sequence ID" value="SDW15953.1"/>
    <property type="molecule type" value="Genomic_DNA"/>
</dbReference>
<evidence type="ECO:0000313" key="2">
    <source>
        <dbReference type="Proteomes" id="UP000199118"/>
    </source>
</evidence>
<accession>A0A1H2R904</accession>
<dbReference type="Proteomes" id="UP000199118">
    <property type="component" value="Unassembled WGS sequence"/>
</dbReference>
<name>A0A1H2R904_9RHOB</name>
<evidence type="ECO:0000313" key="1">
    <source>
        <dbReference type="EMBL" id="SDW15953.1"/>
    </source>
</evidence>
<protein>
    <submittedName>
        <fullName evidence="1">Uncharacterized protein</fullName>
    </submittedName>
</protein>
<sequence length="105" mass="10918">MTGDRSPVVAFGLYAVTCAMRAKTGALTAEALDELAGKRAQLLPDRADLAEAVSRFDAGVTEGEPEEAADAFLAVVGDLAEGHARRLAGALDNAGFAWQSRKDLA</sequence>
<dbReference type="RefSeq" id="WP_092679346.1">
    <property type="nucleotide sequence ID" value="NZ_FNMZ01000001.1"/>
</dbReference>
<organism evidence="1 2">
    <name type="scientific">Albimonas donghaensis</name>
    <dbReference type="NCBI Taxonomy" id="356660"/>
    <lineage>
        <taxon>Bacteria</taxon>
        <taxon>Pseudomonadati</taxon>
        <taxon>Pseudomonadota</taxon>
        <taxon>Alphaproteobacteria</taxon>
        <taxon>Rhodobacterales</taxon>
        <taxon>Paracoccaceae</taxon>
        <taxon>Albimonas</taxon>
    </lineage>
</organism>
<dbReference type="AlphaFoldDB" id="A0A1H2R904"/>